<dbReference type="EMBL" id="CP016179">
    <property type="protein sequence ID" value="ANO35426.1"/>
    <property type="molecule type" value="Genomic_DNA"/>
</dbReference>
<keyword evidence="1" id="KW-0614">Plasmid</keyword>
<name>A0AAN0XZA5_9VIBR</name>
<gene>
    <name evidence="1" type="ORF">A6E01_19630</name>
</gene>
<organism evidence="1 2">
    <name type="scientific">Vibrio breoganii</name>
    <dbReference type="NCBI Taxonomy" id="553239"/>
    <lineage>
        <taxon>Bacteria</taxon>
        <taxon>Pseudomonadati</taxon>
        <taxon>Pseudomonadota</taxon>
        <taxon>Gammaproteobacteria</taxon>
        <taxon>Vibrionales</taxon>
        <taxon>Vibrionaceae</taxon>
        <taxon>Vibrio</taxon>
    </lineage>
</organism>
<dbReference type="RefSeq" id="WP_065211188.1">
    <property type="nucleotide sequence ID" value="NZ_CP016179.1"/>
</dbReference>
<evidence type="ECO:0000313" key="1">
    <source>
        <dbReference type="EMBL" id="ANO35426.1"/>
    </source>
</evidence>
<dbReference type="AlphaFoldDB" id="A0AAN0XZA5"/>
<dbReference type="KEGG" id="vbr:A6E01_19630"/>
<protein>
    <submittedName>
        <fullName evidence="1">Uncharacterized protein</fullName>
    </submittedName>
</protein>
<evidence type="ECO:0000313" key="2">
    <source>
        <dbReference type="Proteomes" id="UP000092018"/>
    </source>
</evidence>
<dbReference type="Proteomes" id="UP000092018">
    <property type="component" value="Plasmid unnamed1"/>
</dbReference>
<reference evidence="1 2" key="1">
    <citation type="submission" date="2016-06" db="EMBL/GenBank/DDBJ databases">
        <title>Adaptive Radiation by Waves of Gene Transfer Leads to Fine-Scale Resource Partitioning in Marine Microbes.</title>
        <authorList>
            <person name="Hehemann J.-H."/>
            <person name="Arevalo P."/>
            <person name="Datta M.S."/>
            <person name="Yu X."/>
            <person name="Corzett C."/>
            <person name="Henschel A."/>
            <person name="Preheim S.P."/>
            <person name="Timberlake S."/>
            <person name="Alm E.J."/>
            <person name="Polz M.F."/>
        </authorList>
    </citation>
    <scope>NUCLEOTIDE SEQUENCE [LARGE SCALE GENOMIC DNA]</scope>
    <source>
        <strain evidence="1 2">FF50</strain>
        <plasmid evidence="1 2">unnamed1</plasmid>
    </source>
</reference>
<geneLocation type="plasmid" evidence="1 2">
    <name>unnamed1</name>
</geneLocation>
<proteinExistence type="predicted"/>
<sequence length="342" mass="38524">MKLTHIKVTTKSDPETALILNGHTIIKTTRSRGEDIAIPSITGHRIAKALNLKLEHLNVDKKDDDWDWNQLLTDHALAPCNACNRELRLDGYCSNDECQYHDWPQTVDIGNLKDIDSVTLKRIPVDGIAFADDDTMTIHFDASEYLCNAKKSGALLKAITELNDCECRDFYPDNSISSTLQGHAKTVYEYQTLLGGFRCHIDSNTLTNWLKSHQPELINALTHIVNEHDSDQLGDSYKGDKSLAGIHGDKIEGVLVEFTRDGTVCWDDDSESNEPIHIVRKGDRVWLVDFKQLDDGTYTHSISGHKATIFTNSKIKTIYKSWDVGYDPAMNNTRLDISPKHT</sequence>
<accession>A0AAN0XZA5</accession>